<evidence type="ECO:0000313" key="3">
    <source>
        <dbReference type="EMBL" id="CAA4154167.1"/>
    </source>
</evidence>
<dbReference type="PANTHER" id="PTHR34491:SF129">
    <property type="entry name" value="CHROMOSOME UNDETERMINED SCAFFOLD_47, WHOLE GENOME SHOTGUN SEQUENCE"/>
    <property type="match status" value="1"/>
</dbReference>
<dbReference type="EMBL" id="CACTPI010000012">
    <property type="protein sequence ID" value="CAA4154167.1"/>
    <property type="molecule type" value="Genomic_DNA"/>
</dbReference>
<dbReference type="Proteomes" id="UP000443708">
    <property type="component" value="Unassembled WGS sequence"/>
</dbReference>
<dbReference type="Proteomes" id="UP000459586">
    <property type="component" value="Unassembled WGS sequence"/>
</dbReference>
<feature type="coiled-coil region" evidence="1">
    <location>
        <begin position="451"/>
        <end position="478"/>
    </location>
</feature>
<gene>
    <name evidence="3" type="ORF">SAMEA1029528_02361</name>
    <name evidence="4" type="ORF">SAMEA2078260_02294</name>
    <name evidence="6" type="ORF">SAMEA2078588_02333</name>
    <name evidence="7" type="ORF">SAMEA2080344_02389</name>
    <name evidence="5" type="ORF">SAMEA2081063_02374</name>
    <name evidence="8" type="ORF">SAMEA4008575_02424</name>
    <name evidence="9" type="ORF">SAMEA70146418_02398</name>
</gene>
<evidence type="ECO:0000313" key="7">
    <source>
        <dbReference type="EMBL" id="CAA6382187.1"/>
    </source>
</evidence>
<accession>A0A2I7Y9E3</accession>
<dbReference type="EMBL" id="CAIGXB010000011">
    <property type="protein sequence ID" value="CAC5807892.1"/>
    <property type="molecule type" value="Genomic_DNA"/>
</dbReference>
<evidence type="ECO:0000313" key="6">
    <source>
        <dbReference type="EMBL" id="CAA6117429.1"/>
    </source>
</evidence>
<feature type="coiled-coil region" evidence="1">
    <location>
        <begin position="761"/>
        <end position="788"/>
    </location>
</feature>
<keyword evidence="1" id="KW-0175">Coiled coil</keyword>
<evidence type="ECO:0000313" key="4">
    <source>
        <dbReference type="EMBL" id="CAA4391896.1"/>
    </source>
</evidence>
<evidence type="ECO:0000313" key="15">
    <source>
        <dbReference type="Proteomes" id="UP000505390"/>
    </source>
</evidence>
<evidence type="ECO:0000259" key="2">
    <source>
        <dbReference type="Pfam" id="PF24049"/>
    </source>
</evidence>
<evidence type="ECO:0000313" key="12">
    <source>
        <dbReference type="Proteomes" id="UP000443708"/>
    </source>
</evidence>
<reference evidence="10 11" key="1">
    <citation type="submission" date="2019-12" db="EMBL/GenBank/DDBJ databases">
        <authorList>
            <consortium name="Pathogen Informatics"/>
        </authorList>
    </citation>
    <scope>NUCLEOTIDE SEQUENCE [LARGE SCALE GENOMIC DNA]</scope>
    <source>
        <strain evidence="9 16">MOS105</strain>
        <strain evidence="3 12">S040_N01_C01</strain>
        <strain evidence="8 15">SG160</strain>
        <strain evidence="6 14">T012_N10_C04</strain>
        <strain evidence="4 10">T012_N16_C08</strain>
        <strain evidence="5 11">T065_N03_C06</strain>
        <strain evidence="7 13">T197_A02_C01</strain>
    </source>
</reference>
<feature type="coiled-coil region" evidence="1">
    <location>
        <begin position="817"/>
        <end position="844"/>
    </location>
</feature>
<dbReference type="Pfam" id="PF24049">
    <property type="entry name" value="YOMG_N"/>
    <property type="match status" value="1"/>
</dbReference>
<feature type="domain" description="YOMG-like N-terminal" evidence="2">
    <location>
        <begin position="21"/>
        <end position="108"/>
    </location>
</feature>
<dbReference type="EMBL" id="CACURZ010000016">
    <property type="protein sequence ID" value="CAA6382187.1"/>
    <property type="molecule type" value="Genomic_DNA"/>
</dbReference>
<dbReference type="Proteomes" id="UP000507112">
    <property type="component" value="Unassembled WGS sequence"/>
</dbReference>
<dbReference type="Proteomes" id="UP000459702">
    <property type="component" value="Unassembled WGS sequence"/>
</dbReference>
<comment type="caution">
    <text evidence="6">The sequence shown here is derived from an EMBL/GenBank/DDBJ whole genome shotgun (WGS) entry which is preliminary data.</text>
</comment>
<dbReference type="PANTHER" id="PTHR34491">
    <property type="entry name" value="A-TYPE INCLUSION PROTEIN, PUTATIVE-RELATED"/>
    <property type="match status" value="1"/>
</dbReference>
<dbReference type="EMBL" id="CACUNS010000016">
    <property type="protein sequence ID" value="CAA6117429.1"/>
    <property type="molecule type" value="Genomic_DNA"/>
</dbReference>
<dbReference type="Proteomes" id="UP000442696">
    <property type="component" value="Unassembled WGS sequence"/>
</dbReference>
<sequence length="2733" mass="310135">MTLNNHFAYTFEERPTPKLWLCKPDGTRIERIADFSKLGGTFKFTNVNTLHFDLPLQVFSEDTKQIERNKVVDLVKNKYLIDYRYNGYRDIFVIDDIKKSANDSDFITLNLDSRASELNKKAANEIELLGSTIPQMMNKILSIYAPLWKLGHVDGKIINVKRELTGSNTTVNALIDNICSLFDAVAIYNNINRTISFYHKDNVGTNRGLRVRENSYLKSFEDQFVSKDIVTRLYPFGQSGLTIQSVNPAGSSYIEDFSYFMSPFKRDNNRNVLQHSDYMSDELCHALLDYQEFYASKKDQAGELSKQYSAILKEHSQEDFRLNQLSATLQRLNERVELVKPKSEYIDLGTKVKNFKITVPKSSYYLIMIRNDGSFTRIKFNNKQYDIPSGEWLYIKLKTGKFNDATKFEKQLEYPLEILSANANLRVVYTRSSEGDYEEEDTKKIEEKYNLEKYKTLVKDQEKVVASIERRLKAFEDQRASVIRSMNAKNFLSEKLYKERELYVFESVWNEENHTDAQELYDDAVKQMKKQKKINRTITVDLVNFIQSLDHKDDWDKLNVGDKVIFQNKIFNTKIKAYITEMQLDFQTNQVKITISDIFDYKDLDMIIAEKLAQTTSTSSQVDFHKQQIREQTGRITDMTRLIEGEWDANKKRVMAGNETVDIGSHGVKVISKDNPNEFVIMVGGVIAMTRDNGETFKTGITPEGINAEMLIGKMIVGETLTFENESGTVKFDKDGLYVNSKNFHLVSNDGEENYFDKLKREMSENAKQQTDRMLEEYKKEVSQTISEATDVRNIVDNAADILQAAFADGVITDVEKRLISETLAQLEKENREFEDKINLALNHPYITEEDTIELNNSIVEYSSMYETLVISINESVSDKMITPQESEEINQNIINFREEIKDILSLVEEIIERTKNAQLQATLEEAKDYTTRVRDDIKDELNDLNKSFKSLNSTVEDSLKDNIFDAAELEAIKTVVLVTKSEYQDITNRYSSMSVNTDLKSESKSDLTKAYKTLDSSFNDFVKYIDEMTMDRVADETEKANYKKKYDTLQKNLSDYMKKYDNCILEISKKYSKDEADKVLGDFTAIATELKNDFQDVKDNWAEFKQTTLESFKDGIVTEAEKARLRVQLDMLDRESMDIEERYKSLLANQYTDTNIKNRLAASRSPYLSAHASLRQTIEQIITDGQVDESEKTLANKSLNTYNTTLTAYSKAIQEALNTLSQIISSDVASKKVEEFNGVITTISSDVDTIKKQRDGSVITYYYSGVPTLSNDPAKSWTTNDLKDLHIKDMYLDTKSGYAYTFTKSGTSYSWKPLTDQVIVSSLKQAKNAQDTADNKRRVFVTQPIPPYDQGDMWTQGSQGDIYVCGTSRTTGSFVSSDWVKASKYTDDTVAKQAAKDLENYKVKMTKDFKDLNDGVSTFKTEVIKDFKDGIVTEAEKTRLRVQLDILDRESQDIEERYNSIFNSQYADTQVKTSISNARSTYNNSLTNLRNTIQTIIEDGEVTSSEKTTANQTLTTYNNALTGYSTAIQEALSSMSKVIAQKEATSQVNQFNEVINNINTNITDIQKQVDGAIETFYYSGVPTLTNIPASDWKTTNKREAHLGDLYLDTATGIVYRFLKKGTTSPTYYWSAISDQIITDALNRAKTAQDTADGKRRVFVNTPVPPYDTGDMWTQGARGDIYVCQTPKAKGAIYSINDWVKASKYTDDTVANSAVQQLNEYKRTNNLDIADLKRKTSDFEKTVVNAFDDRVISISESSAIKGQLALLNHEKDRLARQYENIIGNSNLVGAEKTKLSTTYSNMNTKLSDLSTTINSAIVDNKIVDAESKSVTSKLELYKTSVNEYQLAFDNALNSIIREIASSQAKDRLDEWKRTEFSTDSDGIIERVAGAKFDSKWTDTWRSTVNPAISKVQSSLNDTNNKISNLKTGGVNLLQSYREETKAVIDPSITSTKKASFDKLWATPLYKPDYFRTYLQPNTEYTISYEIQIDNFNGAKTLTGRSFGMLLYDYTDTKVLSNFSVETLPETVDPKLVGKKFKATKTFTTPSSFKNNLNFLAYAGYYLANDGSRIYPSVTISNLKLETGNIVSDWTPAPEDTSTTLQDYNTRISSAETFIEKNKDKISQIATKTDVDTLLSKVATYETQYSVSSGNNYQVPLQEYNGSFFTDNYTYEVVAKNNSLSSNNVATAIFVSKGSNNGYELVELDNMSKTGANPKFVLDSKGRPSISTFSPQSATQDISVIYTKYLGSASTINTTKSLIEQTASSIELQVKKLTAETEYNNILLNSDFSSGWEGWINVDPQYSIVDKNTFGITLPDAITNKNKKYNTVKMTYNKNTNYPSVFSNFISVGKGQEVAIGEHLTLTCYAYIPSSSKGKLTGNIYIEFAGYYEKDQKSNPMIARHEILPKDFEYNKWFRMTASTAIPSTNSEGKKINYIRACLRYDGKNQSVNNSAIFYYALPQLERGSKPTEWSLSRLDVFSTEQLAAKIALNPESVDIIARNIDFNTDSMKIYNSNGTLNISGDTLTISNNNSSNEVIINPKGFTLKKDGVVKFKNGLDTSDYSVQAYEPQFSSWNNIKATDPAAKSKYNYIRHIEPGMNGYYTINTGVYNFAVQHKQLLEVNNTKNARVNRYTYLYNKRYLKIQMSASSQGKSKLYIIFKTKTGDTTLHQEIVSSTSLVYPDITIDLQAKLGYPPNNLPDFFELQAGIAYGENNSIDGFFRIRRMAMTDTPNAEV</sequence>
<dbReference type="InterPro" id="IPR057796">
    <property type="entry name" value="YOMG-like_N"/>
</dbReference>
<protein>
    <submittedName>
        <fullName evidence="6">Phage protein</fullName>
    </submittedName>
</protein>
<proteinExistence type="predicted"/>
<dbReference type="EMBL" id="CAIIGD010000010">
    <property type="protein sequence ID" value="CAC8230909.1"/>
    <property type="molecule type" value="Genomic_DNA"/>
</dbReference>
<feature type="coiled-coil region" evidence="1">
    <location>
        <begin position="1123"/>
        <end position="1150"/>
    </location>
</feature>
<evidence type="ECO:0000313" key="5">
    <source>
        <dbReference type="EMBL" id="CAA4701014.1"/>
    </source>
</evidence>
<evidence type="ECO:0000313" key="11">
    <source>
        <dbReference type="Proteomes" id="UP000443506"/>
    </source>
</evidence>
<evidence type="ECO:0000313" key="14">
    <source>
        <dbReference type="Proteomes" id="UP000459702"/>
    </source>
</evidence>
<dbReference type="EMBL" id="CACTWD010000017">
    <property type="protein sequence ID" value="CAA4701014.1"/>
    <property type="molecule type" value="Genomic_DNA"/>
</dbReference>
<evidence type="ECO:0000313" key="16">
    <source>
        <dbReference type="Proteomes" id="UP000507112"/>
    </source>
</evidence>
<dbReference type="EMBL" id="CACTQT010000015">
    <property type="protein sequence ID" value="CAA4391896.1"/>
    <property type="molecule type" value="Genomic_DNA"/>
</dbReference>
<dbReference type="Proteomes" id="UP000443506">
    <property type="component" value="Unassembled WGS sequence"/>
</dbReference>
<feature type="coiled-coil region" evidence="1">
    <location>
        <begin position="1033"/>
        <end position="1060"/>
    </location>
</feature>
<name>A0A2I7Y9E3_STAAU</name>
<evidence type="ECO:0000313" key="10">
    <source>
        <dbReference type="Proteomes" id="UP000442696"/>
    </source>
</evidence>
<dbReference type="Proteomes" id="UP000505390">
    <property type="component" value="Unassembled WGS sequence"/>
</dbReference>
<evidence type="ECO:0000313" key="13">
    <source>
        <dbReference type="Proteomes" id="UP000459586"/>
    </source>
</evidence>
<evidence type="ECO:0000313" key="9">
    <source>
        <dbReference type="EMBL" id="CAC8230909.1"/>
    </source>
</evidence>
<evidence type="ECO:0000256" key="1">
    <source>
        <dbReference type="SAM" id="Coils"/>
    </source>
</evidence>
<evidence type="ECO:0000313" key="8">
    <source>
        <dbReference type="EMBL" id="CAC5807892.1"/>
    </source>
</evidence>
<dbReference type="RefSeq" id="WP_000174342.1">
    <property type="nucleotide sequence ID" value="NZ_AP025249.1"/>
</dbReference>
<organism evidence="6 14">
    <name type="scientific">Staphylococcus aureus</name>
    <dbReference type="NCBI Taxonomy" id="1280"/>
    <lineage>
        <taxon>Bacteria</taxon>
        <taxon>Bacillati</taxon>
        <taxon>Bacillota</taxon>
        <taxon>Bacilli</taxon>
        <taxon>Bacillales</taxon>
        <taxon>Staphylococcaceae</taxon>
        <taxon>Staphylococcus</taxon>
    </lineage>
</organism>